<gene>
    <name evidence="2" type="ORF">U14_04619</name>
</gene>
<dbReference type="AlphaFoldDB" id="A0A0S6W523"/>
<evidence type="ECO:0000313" key="2">
    <source>
        <dbReference type="EMBL" id="GAK53354.1"/>
    </source>
</evidence>
<sequence length="309" mass="34605">MTQSIKRSILIGVSVFSLLIAGVTVTSRLRPPVSPAPQIPSATLEQMRKEAYDSGYANGYNTAKEESATAYQRGYDAAQKEIGSGALTRFGALGFFGGFCLSAGAFALLKQRELRDYFEEWRQRSELKNAFRRIPEGLSPEVTELAKQIARTHSLLQQQLRGSKGYVFEQYRQEWRGKLREMMSKSEQLLETTRELEAARRHVDDKDLSKTIRGLTRAVQRPDSDDTARNAAIKSLQRARQTQQELLKTEKNLAQCRASLSGMNAALESMRLKISNLKVNTQHTDVLDELSSDLQAEMSALEDALLLVG</sequence>
<keyword evidence="3" id="KW-1185">Reference proteome</keyword>
<protein>
    <submittedName>
        <fullName evidence="2">Chromosome segregation ATPases</fullName>
    </submittedName>
</protein>
<dbReference type="EMBL" id="DF820459">
    <property type="protein sequence ID" value="GAK53354.1"/>
    <property type="molecule type" value="Genomic_DNA"/>
</dbReference>
<keyword evidence="1" id="KW-1133">Transmembrane helix</keyword>
<evidence type="ECO:0000256" key="1">
    <source>
        <dbReference type="SAM" id="Phobius"/>
    </source>
</evidence>
<keyword evidence="1" id="KW-0472">Membrane</keyword>
<proteinExistence type="predicted"/>
<organism evidence="2">
    <name type="scientific">Candidatus Moduliflexus flocculans</name>
    <dbReference type="NCBI Taxonomy" id="1499966"/>
    <lineage>
        <taxon>Bacteria</taxon>
        <taxon>Candidatus Moduliflexota</taxon>
        <taxon>Candidatus Moduliflexia</taxon>
        <taxon>Candidatus Moduliflexales</taxon>
        <taxon>Candidatus Moduliflexaceae</taxon>
    </lineage>
</organism>
<keyword evidence="1" id="KW-0812">Transmembrane</keyword>
<dbReference type="Proteomes" id="UP000030700">
    <property type="component" value="Unassembled WGS sequence"/>
</dbReference>
<name>A0A0S6W523_9BACT</name>
<feature type="transmembrane region" description="Helical" evidence="1">
    <location>
        <begin position="90"/>
        <end position="109"/>
    </location>
</feature>
<reference evidence="2" key="1">
    <citation type="journal article" date="2015" name="PeerJ">
        <title>First genomic representation of candidate bacterial phylum KSB3 points to enhanced environmental sensing as a trigger of wastewater bulking.</title>
        <authorList>
            <person name="Sekiguchi Y."/>
            <person name="Ohashi A."/>
            <person name="Parks D.H."/>
            <person name="Yamauchi T."/>
            <person name="Tyson G.W."/>
            <person name="Hugenholtz P."/>
        </authorList>
    </citation>
    <scope>NUCLEOTIDE SEQUENCE [LARGE SCALE GENOMIC DNA]</scope>
</reference>
<evidence type="ECO:0000313" key="3">
    <source>
        <dbReference type="Proteomes" id="UP000030700"/>
    </source>
</evidence>
<accession>A0A0S6W523</accession>
<dbReference type="HOGENOM" id="CLU_899129_0_0_0"/>